<dbReference type="InterPro" id="IPR042836">
    <property type="entry name" value="SIG15"/>
</dbReference>
<dbReference type="InterPro" id="IPR007110">
    <property type="entry name" value="Ig-like_dom"/>
</dbReference>
<keyword evidence="2" id="KW-0732">Signal</keyword>
<evidence type="ECO:0000313" key="4">
    <source>
        <dbReference type="Ensembl" id="ENSEBUP00000012760.1"/>
    </source>
</evidence>
<dbReference type="InterPro" id="IPR003599">
    <property type="entry name" value="Ig_sub"/>
</dbReference>
<dbReference type="GO" id="GO:0045124">
    <property type="term" value="P:regulation of bone resorption"/>
    <property type="evidence" value="ECO:0007669"/>
    <property type="project" value="TreeGrafter"/>
</dbReference>
<dbReference type="InterPro" id="IPR036179">
    <property type="entry name" value="Ig-like_dom_sf"/>
</dbReference>
<dbReference type="InterPro" id="IPR013106">
    <property type="entry name" value="Ig_V-set"/>
</dbReference>
<dbReference type="GO" id="GO:0005886">
    <property type="term" value="C:plasma membrane"/>
    <property type="evidence" value="ECO:0007669"/>
    <property type="project" value="TreeGrafter"/>
</dbReference>
<evidence type="ECO:0000313" key="5">
    <source>
        <dbReference type="Proteomes" id="UP000694388"/>
    </source>
</evidence>
<keyword evidence="1" id="KW-0472">Membrane</keyword>
<sequence length="335" mass="38194">MIFVIYRGVPIFIWFLLQDAGAKSLETGCTTDKKMRLCMEPEVIGVRGGSATIPCWFTFESTTSRIKNRYFVMLKHYYKNGDPKVHYADNNIEKNDMFKGRLEKQENASRGYWSMKINNLHMEDEGTYVCRFNFDITNGSYTKKTGFEARNSNKAKRTQLRVNVPPVVHIWKDFVNTKHSRRLLCSAEAKPKPNITWCSSQGYLVNGSEVFEGPSGSNGLQKILSILTITGKMPEESYRCLVENQHGMAWGHVTQSDREGGVLWYVVGCLVATTIALVAAVAFACRWRRNITKGNVDQNGISHRQDQDKSHDQTYLGLKKTSPISEFQVYENIRT</sequence>
<dbReference type="GO" id="GO:0032956">
    <property type="term" value="P:regulation of actin cytoskeleton organization"/>
    <property type="evidence" value="ECO:0007669"/>
    <property type="project" value="TreeGrafter"/>
</dbReference>
<dbReference type="AlphaFoldDB" id="A0A8C4QB35"/>
<accession>A0A8C4QB35</accession>
<dbReference type="Gene3D" id="2.60.40.10">
    <property type="entry name" value="Immunoglobulins"/>
    <property type="match status" value="2"/>
</dbReference>
<evidence type="ECO:0000259" key="3">
    <source>
        <dbReference type="PROSITE" id="PS50835"/>
    </source>
</evidence>
<dbReference type="Pfam" id="PF07686">
    <property type="entry name" value="V-set"/>
    <property type="match status" value="1"/>
</dbReference>
<dbReference type="Proteomes" id="UP000694388">
    <property type="component" value="Unplaced"/>
</dbReference>
<keyword evidence="1" id="KW-0812">Transmembrane</keyword>
<dbReference type="InterPro" id="IPR013783">
    <property type="entry name" value="Ig-like_fold"/>
</dbReference>
<evidence type="ECO:0000256" key="1">
    <source>
        <dbReference type="SAM" id="Phobius"/>
    </source>
</evidence>
<dbReference type="PROSITE" id="PS50835">
    <property type="entry name" value="IG_LIKE"/>
    <property type="match status" value="1"/>
</dbReference>
<reference evidence="4" key="1">
    <citation type="submission" date="2025-08" db="UniProtKB">
        <authorList>
            <consortium name="Ensembl"/>
        </authorList>
    </citation>
    <scope>IDENTIFICATION</scope>
</reference>
<dbReference type="GeneTree" id="ENSGT00930000152707"/>
<dbReference type="GO" id="GO:2001204">
    <property type="term" value="P:regulation of osteoclast development"/>
    <property type="evidence" value="ECO:0007669"/>
    <property type="project" value="TreeGrafter"/>
</dbReference>
<reference evidence="4" key="2">
    <citation type="submission" date="2025-09" db="UniProtKB">
        <authorList>
            <consortium name="Ensembl"/>
        </authorList>
    </citation>
    <scope>IDENTIFICATION</scope>
</reference>
<dbReference type="SMART" id="SM00409">
    <property type="entry name" value="IG"/>
    <property type="match status" value="1"/>
</dbReference>
<name>A0A8C4QB35_EPTBU</name>
<keyword evidence="5" id="KW-1185">Reference proteome</keyword>
<evidence type="ECO:0000256" key="2">
    <source>
        <dbReference type="SAM" id="SignalP"/>
    </source>
</evidence>
<proteinExistence type="predicted"/>
<feature type="domain" description="Ig-like" evidence="3">
    <location>
        <begin position="165"/>
        <end position="244"/>
    </location>
</feature>
<dbReference type="Ensembl" id="ENSEBUT00000013336.1">
    <property type="protein sequence ID" value="ENSEBUP00000012760.1"/>
    <property type="gene ID" value="ENSEBUG00000008102.1"/>
</dbReference>
<feature type="signal peptide" evidence="2">
    <location>
        <begin position="1"/>
        <end position="24"/>
    </location>
</feature>
<dbReference type="PANTHER" id="PTHR46942:SF1">
    <property type="entry name" value="SIALIC ACID-BINDING IG-LIKE LECTIN 15"/>
    <property type="match status" value="1"/>
</dbReference>
<dbReference type="SUPFAM" id="SSF48726">
    <property type="entry name" value="Immunoglobulin"/>
    <property type="match status" value="2"/>
</dbReference>
<feature type="transmembrane region" description="Helical" evidence="1">
    <location>
        <begin position="262"/>
        <end position="285"/>
    </location>
</feature>
<dbReference type="PANTHER" id="PTHR46942">
    <property type="entry name" value="SIALIC ACID-BINDING IG-LIKE LECTIN 15"/>
    <property type="match status" value="1"/>
</dbReference>
<protein>
    <recommendedName>
        <fullName evidence="3">Ig-like domain-containing protein</fullName>
    </recommendedName>
</protein>
<organism evidence="4 5">
    <name type="scientific">Eptatretus burgeri</name>
    <name type="common">Inshore hagfish</name>
    <dbReference type="NCBI Taxonomy" id="7764"/>
    <lineage>
        <taxon>Eukaryota</taxon>
        <taxon>Metazoa</taxon>
        <taxon>Chordata</taxon>
        <taxon>Craniata</taxon>
        <taxon>Vertebrata</taxon>
        <taxon>Cyclostomata</taxon>
        <taxon>Myxini</taxon>
        <taxon>Myxiniformes</taxon>
        <taxon>Myxinidae</taxon>
        <taxon>Eptatretinae</taxon>
        <taxon>Eptatretus</taxon>
    </lineage>
</organism>
<feature type="chain" id="PRO_5034956903" description="Ig-like domain-containing protein" evidence="2">
    <location>
        <begin position="25"/>
        <end position="335"/>
    </location>
</feature>
<keyword evidence="1" id="KW-1133">Transmembrane helix</keyword>